<gene>
    <name evidence="1" type="ORF">RDV89_18695</name>
</gene>
<comment type="caution">
    <text evidence="1">The sequence shown here is derived from an EMBL/GenBank/DDBJ whole genome shotgun (WGS) entry which is preliminary data.</text>
</comment>
<dbReference type="RefSeq" id="WP_315735559.1">
    <property type="nucleotide sequence ID" value="NZ_JAVYII010000010.1"/>
</dbReference>
<evidence type="ECO:0000313" key="1">
    <source>
        <dbReference type="EMBL" id="MDT9595123.1"/>
    </source>
</evidence>
<keyword evidence="2" id="KW-1185">Reference proteome</keyword>
<organism evidence="1 2">
    <name type="scientific">Nocardioides imazamoxiresistens</name>
    <dbReference type="NCBI Taxonomy" id="3231893"/>
    <lineage>
        <taxon>Bacteria</taxon>
        <taxon>Bacillati</taxon>
        <taxon>Actinomycetota</taxon>
        <taxon>Actinomycetes</taxon>
        <taxon>Propionibacteriales</taxon>
        <taxon>Nocardioidaceae</taxon>
        <taxon>Nocardioides</taxon>
    </lineage>
</organism>
<name>A0ABU3Q0U4_9ACTN</name>
<evidence type="ECO:0000313" key="2">
    <source>
        <dbReference type="Proteomes" id="UP001268542"/>
    </source>
</evidence>
<protein>
    <submittedName>
        <fullName evidence="1">Uncharacterized protein</fullName>
    </submittedName>
</protein>
<sequence length="152" mass="16446">MTLRLHDASGHGLTLRVAHYEHPDRTGPLDHHDGYDDDANWLVVDGEVVDGGRRWAFRAPCLTTSEAGALAHWLREAAAGRAPARLGFVEPCLGLRIGRQAGGSVHLTATFASRALPPGEEAPRAVALVVPSAHLRRAAEAWSEHLLAYPER</sequence>
<dbReference type="Pfam" id="PF24716">
    <property type="entry name" value="WapI"/>
    <property type="match status" value="1"/>
</dbReference>
<reference evidence="1 2" key="1">
    <citation type="submission" date="2023-08" db="EMBL/GenBank/DDBJ databases">
        <title>Nocardioides seae sp. nov., a bacterium isolated from a soil.</title>
        <authorList>
            <person name="Wang X."/>
        </authorList>
    </citation>
    <scope>NUCLEOTIDE SEQUENCE [LARGE SCALE GENOMIC DNA]</scope>
    <source>
        <strain evidence="1 2">YZH12</strain>
    </source>
</reference>
<dbReference type="InterPro" id="IPR056510">
    <property type="entry name" value="WapI"/>
</dbReference>
<proteinExistence type="predicted"/>
<dbReference type="EMBL" id="JAVYII010000010">
    <property type="protein sequence ID" value="MDT9595123.1"/>
    <property type="molecule type" value="Genomic_DNA"/>
</dbReference>
<dbReference type="Proteomes" id="UP001268542">
    <property type="component" value="Unassembled WGS sequence"/>
</dbReference>
<accession>A0ABU3Q0U4</accession>